<dbReference type="Proteomes" id="UP000286415">
    <property type="component" value="Unassembled WGS sequence"/>
</dbReference>
<evidence type="ECO:0000256" key="1">
    <source>
        <dbReference type="SAM" id="MobiDB-lite"/>
    </source>
</evidence>
<dbReference type="EMBL" id="NIRI02000056">
    <property type="protein sequence ID" value="KAG5446512.1"/>
    <property type="molecule type" value="Genomic_DNA"/>
</dbReference>
<feature type="region of interest" description="Disordered" evidence="1">
    <location>
        <begin position="113"/>
        <end position="132"/>
    </location>
</feature>
<comment type="caution">
    <text evidence="2">The sequence shown here is derived from an EMBL/GenBank/DDBJ whole genome shotgun (WGS) entry which is preliminary data.</text>
</comment>
<evidence type="ECO:0000313" key="3">
    <source>
        <dbReference type="Proteomes" id="UP000286415"/>
    </source>
</evidence>
<proteinExistence type="predicted"/>
<sequence length="236" mass="26080">MSGEKLICFMDPHGRLYVDFVYDVIHAALDLLKCSFVSVDKAFDLAVRRRIEWRRSNVVNAILVAKQANSAKKIPCLMTEQPEERVRGRSLLVSQLSQQKRGSYSDDDLFDEELEKDSEQPEPERPVVPTKLPRITPSVSLSVAPSTNTLSSTSGIPLDSNPVLKSLVLAPTPSVCATTSITRRIGSAPLKILPRGQPDLAWRAGRLESILLNDRPTSTQLPLGLCLPKRGLQNLN</sequence>
<dbReference type="AlphaFoldDB" id="A0A8T1MC78"/>
<reference evidence="2 3" key="1">
    <citation type="journal article" date="2018" name="Biotechnol. Adv.">
        <title>Improved genomic resources and new bioinformatic workflow for the carcinogenic parasite Clonorchis sinensis: Biotechnological implications.</title>
        <authorList>
            <person name="Wang D."/>
            <person name="Korhonen P.K."/>
            <person name="Gasser R.B."/>
            <person name="Young N.D."/>
        </authorList>
    </citation>
    <scope>NUCLEOTIDE SEQUENCE [LARGE SCALE GENOMIC DNA]</scope>
    <source>
        <strain evidence="2">Cs-k2</strain>
    </source>
</reference>
<accession>A0A8T1MC78</accession>
<keyword evidence="3" id="KW-1185">Reference proteome</keyword>
<reference evidence="2 3" key="2">
    <citation type="journal article" date="2021" name="Genomics">
        <title>High-quality reference genome for Clonorchis sinensis.</title>
        <authorList>
            <person name="Young N.D."/>
            <person name="Stroehlein A.J."/>
            <person name="Kinkar L."/>
            <person name="Wang T."/>
            <person name="Sohn W.M."/>
            <person name="Chang B.C.H."/>
            <person name="Kaur P."/>
            <person name="Weisz D."/>
            <person name="Dudchenko O."/>
            <person name="Aiden E.L."/>
            <person name="Korhonen P.K."/>
            <person name="Gasser R.B."/>
        </authorList>
    </citation>
    <scope>NUCLEOTIDE SEQUENCE [LARGE SCALE GENOMIC DNA]</scope>
    <source>
        <strain evidence="2">Cs-k2</strain>
    </source>
</reference>
<organism evidence="2 3">
    <name type="scientific">Clonorchis sinensis</name>
    <name type="common">Chinese liver fluke</name>
    <dbReference type="NCBI Taxonomy" id="79923"/>
    <lineage>
        <taxon>Eukaryota</taxon>
        <taxon>Metazoa</taxon>
        <taxon>Spiralia</taxon>
        <taxon>Lophotrochozoa</taxon>
        <taxon>Platyhelminthes</taxon>
        <taxon>Trematoda</taxon>
        <taxon>Digenea</taxon>
        <taxon>Opisthorchiida</taxon>
        <taxon>Opisthorchiata</taxon>
        <taxon>Opisthorchiidae</taxon>
        <taxon>Clonorchis</taxon>
    </lineage>
</organism>
<dbReference type="OrthoDB" id="6256902at2759"/>
<evidence type="ECO:0000313" key="2">
    <source>
        <dbReference type="EMBL" id="KAG5446512.1"/>
    </source>
</evidence>
<protein>
    <submittedName>
        <fullName evidence="2">Uncharacterized protein</fullName>
    </submittedName>
</protein>
<name>A0A8T1MC78_CLOSI</name>
<gene>
    <name evidence="2" type="ORF">CSKR_203498</name>
</gene>